<protein>
    <submittedName>
        <fullName evidence="1">Uncharacterized protein</fullName>
    </submittedName>
</protein>
<proteinExistence type="predicted"/>
<dbReference type="EMBL" id="BRYA01001465">
    <property type="protein sequence ID" value="GMI43962.1"/>
    <property type="molecule type" value="Genomic_DNA"/>
</dbReference>
<dbReference type="AlphaFoldDB" id="A0A9W7LAY8"/>
<comment type="caution">
    <text evidence="1">The sequence shown here is derived from an EMBL/GenBank/DDBJ whole genome shotgun (WGS) entry which is preliminary data.</text>
</comment>
<dbReference type="Proteomes" id="UP001165065">
    <property type="component" value="Unassembled WGS sequence"/>
</dbReference>
<reference evidence="2" key="1">
    <citation type="journal article" date="2023" name="Commun. Biol.">
        <title>Genome analysis of Parmales, the sister group of diatoms, reveals the evolutionary specialization of diatoms from phago-mixotrophs to photoautotrophs.</title>
        <authorList>
            <person name="Ban H."/>
            <person name="Sato S."/>
            <person name="Yoshikawa S."/>
            <person name="Yamada K."/>
            <person name="Nakamura Y."/>
            <person name="Ichinomiya M."/>
            <person name="Sato N."/>
            <person name="Blanc-Mathieu R."/>
            <person name="Endo H."/>
            <person name="Kuwata A."/>
            <person name="Ogata H."/>
        </authorList>
    </citation>
    <scope>NUCLEOTIDE SEQUENCE [LARGE SCALE GENOMIC DNA]</scope>
</reference>
<organism evidence="1 2">
    <name type="scientific">Triparma columacea</name>
    <dbReference type="NCBI Taxonomy" id="722753"/>
    <lineage>
        <taxon>Eukaryota</taxon>
        <taxon>Sar</taxon>
        <taxon>Stramenopiles</taxon>
        <taxon>Ochrophyta</taxon>
        <taxon>Bolidophyceae</taxon>
        <taxon>Parmales</taxon>
        <taxon>Triparmaceae</taxon>
        <taxon>Triparma</taxon>
    </lineage>
</organism>
<name>A0A9W7LAY8_9STRA</name>
<gene>
    <name evidence="1" type="ORF">TrCOL_g5066</name>
</gene>
<sequence length="143" mass="16826">MQEYYELLVLGDQAGEWFTMFNTSFSYEVIDAMQNFFRMLTNTKKKEPLWKTFDRVFAFTYTIGNHSYWMSDHEVGWGRDFGGSMLLKRLAKEWKELLGHSNEELGIDGVYGRPGILCFLEQFKKDIDGIEDGKREGITFNFQ</sequence>
<evidence type="ECO:0000313" key="2">
    <source>
        <dbReference type="Proteomes" id="UP001165065"/>
    </source>
</evidence>
<accession>A0A9W7LAY8</accession>
<evidence type="ECO:0000313" key="1">
    <source>
        <dbReference type="EMBL" id="GMI43962.1"/>
    </source>
</evidence>
<keyword evidence="2" id="KW-1185">Reference proteome</keyword>
<dbReference type="OrthoDB" id="10371924at2759"/>